<dbReference type="GO" id="GO:0042254">
    <property type="term" value="P:ribosome biogenesis"/>
    <property type="evidence" value="ECO:0007669"/>
    <property type="project" value="UniProtKB-KW"/>
</dbReference>
<dbReference type="InterPro" id="IPR015946">
    <property type="entry name" value="KH_dom-like_a/b"/>
</dbReference>
<dbReference type="InterPro" id="IPR005225">
    <property type="entry name" value="Small_GTP-bd"/>
</dbReference>
<evidence type="ECO:0000259" key="8">
    <source>
        <dbReference type="PROSITE" id="PS51712"/>
    </source>
</evidence>
<dbReference type="Pfam" id="PF14714">
    <property type="entry name" value="KH_dom-like"/>
    <property type="match status" value="1"/>
</dbReference>
<sequence>MSSPIIAIVGRANVGKSTIFNKLTHSRSAIVNDTPGVTRDRIYGSADFGNRSAIIVDTGGVDVDQSNPIELQVIEQGKWARNEADCVIVVVDNRAGLTPHDREMVDEIRKSGKPFVVAINKIDSPSQHYILPEFNGLGVKNMLPVSAEHGHGLYELIEAVSTLLPDIIEPGLESKAIRIAVIGKPNVGKSSLINKLLGSERCIVSSIPGTTRDSTDTFLKANDQDFVLVDTAGIRRKGKTKQVLDKFSVIMALKALDRCDVAILLLDAMEHVTDQDATIAGYALERGKGCLVIGNKWDLMREKEITFENFKERVYHKLKFLDFAPILTVSAKSGMRLDKILPEAEKVFAEYSRKISTGSLNDCFEKAIQRNPMSSYRGKFLKMFYATQIKNKPPTIKCYLNFPEGIHFSYRRYLINSIRKSFGLMGTPI</sequence>
<proteinExistence type="inferred from homology"/>
<accession>A0A382CAE6</accession>
<dbReference type="InterPro" id="IPR027417">
    <property type="entry name" value="P-loop_NTPase"/>
</dbReference>
<gene>
    <name evidence="9" type="ORF">METZ01_LOCUS175874</name>
</gene>
<dbReference type="PANTHER" id="PTHR43834:SF6">
    <property type="entry name" value="GTPASE DER"/>
    <property type="match status" value="1"/>
</dbReference>
<dbReference type="PANTHER" id="PTHR43834">
    <property type="entry name" value="GTPASE DER"/>
    <property type="match status" value="1"/>
</dbReference>
<organism evidence="9">
    <name type="scientific">marine metagenome</name>
    <dbReference type="NCBI Taxonomy" id="408172"/>
    <lineage>
        <taxon>unclassified sequences</taxon>
        <taxon>metagenomes</taxon>
        <taxon>ecological metagenomes</taxon>
    </lineage>
</organism>
<dbReference type="SUPFAM" id="SSF52540">
    <property type="entry name" value="P-loop containing nucleoside triphosphate hydrolases"/>
    <property type="match status" value="2"/>
</dbReference>
<dbReference type="NCBIfam" id="TIGR03594">
    <property type="entry name" value="GTPase_EngA"/>
    <property type="match status" value="1"/>
</dbReference>
<dbReference type="Gene3D" id="3.40.50.300">
    <property type="entry name" value="P-loop containing nucleotide triphosphate hydrolases"/>
    <property type="match status" value="2"/>
</dbReference>
<dbReference type="InterPro" id="IPR006073">
    <property type="entry name" value="GTP-bd"/>
</dbReference>
<evidence type="ECO:0000256" key="5">
    <source>
        <dbReference type="ARBA" id="ARBA00022741"/>
    </source>
</evidence>
<dbReference type="InterPro" id="IPR016484">
    <property type="entry name" value="GTPase_Der"/>
</dbReference>
<evidence type="ECO:0000256" key="7">
    <source>
        <dbReference type="ARBA" id="ARBA00032345"/>
    </source>
</evidence>
<keyword evidence="5" id="KW-0547">Nucleotide-binding</keyword>
<feature type="domain" description="EngA-type G" evidence="8">
    <location>
        <begin position="177"/>
        <end position="352"/>
    </location>
</feature>
<dbReference type="PIRSF" id="PIRSF006485">
    <property type="entry name" value="GTP-binding_EngA"/>
    <property type="match status" value="1"/>
</dbReference>
<dbReference type="PROSITE" id="PS51712">
    <property type="entry name" value="G_ENGA"/>
    <property type="match status" value="2"/>
</dbReference>
<dbReference type="EMBL" id="UINC01033553">
    <property type="protein sequence ID" value="SVB23020.1"/>
    <property type="molecule type" value="Genomic_DNA"/>
</dbReference>
<feature type="domain" description="EngA-type G" evidence="8">
    <location>
        <begin position="4"/>
        <end position="168"/>
    </location>
</feature>
<keyword evidence="4" id="KW-0677">Repeat</keyword>
<evidence type="ECO:0000256" key="3">
    <source>
        <dbReference type="ARBA" id="ARBA00022517"/>
    </source>
</evidence>
<dbReference type="FunFam" id="3.40.50.300:FF:000040">
    <property type="entry name" value="GTPase Der"/>
    <property type="match status" value="1"/>
</dbReference>
<evidence type="ECO:0000256" key="2">
    <source>
        <dbReference type="ARBA" id="ARBA00020953"/>
    </source>
</evidence>
<evidence type="ECO:0000256" key="6">
    <source>
        <dbReference type="ARBA" id="ARBA00023134"/>
    </source>
</evidence>
<evidence type="ECO:0000256" key="4">
    <source>
        <dbReference type="ARBA" id="ARBA00022737"/>
    </source>
</evidence>
<dbReference type="HAMAP" id="MF_00195">
    <property type="entry name" value="GTPase_Der"/>
    <property type="match status" value="1"/>
</dbReference>
<dbReference type="InterPro" id="IPR032859">
    <property type="entry name" value="KH_dom-like"/>
</dbReference>
<dbReference type="CDD" id="cd01894">
    <property type="entry name" value="EngA1"/>
    <property type="match status" value="1"/>
</dbReference>
<evidence type="ECO:0000313" key="9">
    <source>
        <dbReference type="EMBL" id="SVB23020.1"/>
    </source>
</evidence>
<dbReference type="AlphaFoldDB" id="A0A382CAE6"/>
<dbReference type="CDD" id="cd01895">
    <property type="entry name" value="EngA2"/>
    <property type="match status" value="1"/>
</dbReference>
<feature type="non-terminal residue" evidence="9">
    <location>
        <position position="429"/>
    </location>
</feature>
<dbReference type="GO" id="GO:0005525">
    <property type="term" value="F:GTP binding"/>
    <property type="evidence" value="ECO:0007669"/>
    <property type="project" value="UniProtKB-KW"/>
</dbReference>
<protein>
    <recommendedName>
        <fullName evidence="2">GTPase Der</fullName>
    </recommendedName>
    <alternativeName>
        <fullName evidence="7">GTP-binding protein EngA</fullName>
    </alternativeName>
</protein>
<dbReference type="Pfam" id="PF01926">
    <property type="entry name" value="MMR_HSR1"/>
    <property type="match status" value="2"/>
</dbReference>
<keyword evidence="6" id="KW-0342">GTP-binding</keyword>
<reference evidence="9" key="1">
    <citation type="submission" date="2018-05" db="EMBL/GenBank/DDBJ databases">
        <authorList>
            <person name="Lanie J.A."/>
            <person name="Ng W.-L."/>
            <person name="Kazmierczak K.M."/>
            <person name="Andrzejewski T.M."/>
            <person name="Davidsen T.M."/>
            <person name="Wayne K.J."/>
            <person name="Tettelin H."/>
            <person name="Glass J.I."/>
            <person name="Rusch D."/>
            <person name="Podicherti R."/>
            <person name="Tsui H.-C.T."/>
            <person name="Winkler M.E."/>
        </authorList>
    </citation>
    <scope>NUCLEOTIDE SEQUENCE</scope>
</reference>
<dbReference type="InterPro" id="IPR031166">
    <property type="entry name" value="G_ENGA"/>
</dbReference>
<dbReference type="GO" id="GO:0043022">
    <property type="term" value="F:ribosome binding"/>
    <property type="evidence" value="ECO:0007669"/>
    <property type="project" value="TreeGrafter"/>
</dbReference>
<dbReference type="Gene3D" id="3.30.300.20">
    <property type="match status" value="1"/>
</dbReference>
<comment type="similarity">
    <text evidence="1">Belongs to the TRAFAC class TrmE-Era-EngA-EngB-Septin-like GTPase superfamily. EngA (Der) GTPase family.</text>
</comment>
<dbReference type="PRINTS" id="PR00449">
    <property type="entry name" value="RASTRNSFRMNG"/>
</dbReference>
<dbReference type="NCBIfam" id="TIGR00231">
    <property type="entry name" value="small_GTP"/>
    <property type="match status" value="2"/>
</dbReference>
<evidence type="ECO:0000256" key="1">
    <source>
        <dbReference type="ARBA" id="ARBA00008279"/>
    </source>
</evidence>
<keyword evidence="3" id="KW-0690">Ribosome biogenesis</keyword>
<name>A0A382CAE6_9ZZZZ</name>